<sequence length="216" mass="24953">MLKNVEAVIFDLDGTLIDSMWMWKSIDIDYLGRYGIAMPDDLQKQIEGMSFSETAEYFKERFQIPDSLDQIKSDWNRMAWDKYLNEVPLKDGVVEFLEHLKMFGIPMGIATSNSRELVDLIIEKHGIKKYFTTIRTSCEVAKGKPSPDIYLLVAKDLGVHPDRCLVFEDVLQGIMAGKNANMKVCAVYDEYSDLQEKEKRDLADYFVYSMKEVLDM</sequence>
<keyword evidence="2" id="KW-0479">Metal-binding</keyword>
<dbReference type="PRINTS" id="PR00413">
    <property type="entry name" value="HADHALOGNASE"/>
</dbReference>
<dbReference type="Gene3D" id="1.10.150.240">
    <property type="entry name" value="Putative phosphatase, domain 2"/>
    <property type="match status" value="1"/>
</dbReference>
<evidence type="ECO:0000256" key="1">
    <source>
        <dbReference type="ARBA" id="ARBA00006171"/>
    </source>
</evidence>
<evidence type="ECO:0000313" key="5">
    <source>
        <dbReference type="Proteomes" id="UP000574276"/>
    </source>
</evidence>
<dbReference type="InterPro" id="IPR006439">
    <property type="entry name" value="HAD-SF_hydro_IA"/>
</dbReference>
<evidence type="ECO:0000256" key="3">
    <source>
        <dbReference type="ARBA" id="ARBA00022801"/>
    </source>
</evidence>
<dbReference type="SFLD" id="SFLDG01129">
    <property type="entry name" value="C1.5:_HAD__Beta-PGM__Phosphata"/>
    <property type="match status" value="1"/>
</dbReference>
<keyword evidence="5" id="KW-1185">Reference proteome</keyword>
<accession>A0A839K090</accession>
<dbReference type="InterPro" id="IPR041492">
    <property type="entry name" value="HAD_2"/>
</dbReference>
<dbReference type="Gene3D" id="3.40.50.1000">
    <property type="entry name" value="HAD superfamily/HAD-like"/>
    <property type="match status" value="1"/>
</dbReference>
<organism evidence="4 5">
    <name type="scientific">Variimorphobacter saccharofermentans</name>
    <dbReference type="NCBI Taxonomy" id="2755051"/>
    <lineage>
        <taxon>Bacteria</taxon>
        <taxon>Bacillati</taxon>
        <taxon>Bacillota</taxon>
        <taxon>Clostridia</taxon>
        <taxon>Lachnospirales</taxon>
        <taxon>Lachnospiraceae</taxon>
        <taxon>Variimorphobacter</taxon>
    </lineage>
</organism>
<dbReference type="NCBIfam" id="TIGR01549">
    <property type="entry name" value="HAD-SF-IA-v1"/>
    <property type="match status" value="1"/>
</dbReference>
<dbReference type="PANTHER" id="PTHR18901:SF38">
    <property type="entry name" value="PSEUDOURIDINE-5'-PHOSPHATASE"/>
    <property type="match status" value="1"/>
</dbReference>
<dbReference type="PANTHER" id="PTHR18901">
    <property type="entry name" value="2-DEOXYGLUCOSE-6-PHOSPHATE PHOSPHATASE 2"/>
    <property type="match status" value="1"/>
</dbReference>
<keyword evidence="3" id="KW-0378">Hydrolase</keyword>
<dbReference type="InterPro" id="IPR036412">
    <property type="entry name" value="HAD-like_sf"/>
</dbReference>
<evidence type="ECO:0000256" key="2">
    <source>
        <dbReference type="ARBA" id="ARBA00022723"/>
    </source>
</evidence>
<dbReference type="GO" id="GO:0046872">
    <property type="term" value="F:metal ion binding"/>
    <property type="evidence" value="ECO:0007669"/>
    <property type="project" value="UniProtKB-KW"/>
</dbReference>
<dbReference type="SFLD" id="SFLDS00003">
    <property type="entry name" value="Haloacid_Dehalogenase"/>
    <property type="match status" value="1"/>
</dbReference>
<dbReference type="FunFam" id="3.40.50.1000:FF:000036">
    <property type="entry name" value="HAD family hydrolase"/>
    <property type="match status" value="1"/>
</dbReference>
<comment type="similarity">
    <text evidence="1">Belongs to the HAD-like hydrolase superfamily. CbbY/CbbZ/Gph/YieH family.</text>
</comment>
<dbReference type="InterPro" id="IPR023198">
    <property type="entry name" value="PGP-like_dom2"/>
</dbReference>
<dbReference type="AlphaFoldDB" id="A0A839K090"/>
<proteinExistence type="inferred from homology"/>
<evidence type="ECO:0000313" key="4">
    <source>
        <dbReference type="EMBL" id="MBB2183094.1"/>
    </source>
</evidence>
<dbReference type="CDD" id="cd07505">
    <property type="entry name" value="HAD_BPGM-like"/>
    <property type="match status" value="1"/>
</dbReference>
<dbReference type="InterPro" id="IPR023214">
    <property type="entry name" value="HAD_sf"/>
</dbReference>
<dbReference type="Pfam" id="PF13419">
    <property type="entry name" value="HAD_2"/>
    <property type="match status" value="1"/>
</dbReference>
<dbReference type="GO" id="GO:0016791">
    <property type="term" value="F:phosphatase activity"/>
    <property type="evidence" value="ECO:0007669"/>
    <property type="project" value="TreeGrafter"/>
</dbReference>
<reference evidence="4 5" key="1">
    <citation type="submission" date="2020-07" db="EMBL/GenBank/DDBJ databases">
        <title>Characterization and genome sequencing of isolate MD1, a novel member within the family Lachnospiraceae.</title>
        <authorList>
            <person name="Rettenmaier R."/>
            <person name="Di Bello L."/>
            <person name="Zinser C."/>
            <person name="Scheitz K."/>
            <person name="Liebl W."/>
            <person name="Zverlov V."/>
        </authorList>
    </citation>
    <scope>NUCLEOTIDE SEQUENCE [LARGE SCALE GENOMIC DNA]</scope>
    <source>
        <strain evidence="4 5">MD1</strain>
    </source>
</reference>
<dbReference type="SUPFAM" id="SSF56784">
    <property type="entry name" value="HAD-like"/>
    <property type="match status" value="1"/>
</dbReference>
<comment type="caution">
    <text evidence="4">The sequence shown here is derived from an EMBL/GenBank/DDBJ whole genome shotgun (WGS) entry which is preliminary data.</text>
</comment>
<protein>
    <submittedName>
        <fullName evidence="4">HAD family phosphatase</fullName>
    </submittedName>
</protein>
<dbReference type="Proteomes" id="UP000574276">
    <property type="component" value="Unassembled WGS sequence"/>
</dbReference>
<dbReference type="SFLD" id="SFLDG01135">
    <property type="entry name" value="C1.5.6:_HAD__Beta-PGM__Phospha"/>
    <property type="match status" value="1"/>
</dbReference>
<gene>
    <name evidence="4" type="ORF">H0486_09400</name>
</gene>
<dbReference type="EMBL" id="JACEGA010000001">
    <property type="protein sequence ID" value="MBB2183094.1"/>
    <property type="molecule type" value="Genomic_DNA"/>
</dbReference>
<dbReference type="RefSeq" id="WP_228352775.1">
    <property type="nucleotide sequence ID" value="NZ_JACEGA010000001.1"/>
</dbReference>
<dbReference type="NCBIfam" id="TIGR01509">
    <property type="entry name" value="HAD-SF-IA-v3"/>
    <property type="match status" value="1"/>
</dbReference>
<name>A0A839K090_9FIRM</name>